<dbReference type="GO" id="GO:0005774">
    <property type="term" value="C:vacuolar membrane"/>
    <property type="evidence" value="ECO:0007669"/>
    <property type="project" value="UniProtKB-SubCell"/>
</dbReference>
<evidence type="ECO:0000313" key="15">
    <source>
        <dbReference type="Proteomes" id="UP001287356"/>
    </source>
</evidence>
<feature type="transmembrane region" description="Helical" evidence="11">
    <location>
        <begin position="218"/>
        <end position="242"/>
    </location>
</feature>
<dbReference type="FunFam" id="1.20.1250.20:FF:000196">
    <property type="entry name" value="MFS toxin efflux pump (AflT)"/>
    <property type="match status" value="1"/>
</dbReference>
<comment type="similarity">
    <text evidence="2">Belongs to the major facilitator superfamily. TCR/Tet family.</text>
</comment>
<feature type="transmembrane region" description="Helical" evidence="11">
    <location>
        <begin position="192"/>
        <end position="212"/>
    </location>
</feature>
<dbReference type="GO" id="GO:0022857">
    <property type="term" value="F:transmembrane transporter activity"/>
    <property type="evidence" value="ECO:0007669"/>
    <property type="project" value="InterPro"/>
</dbReference>
<accession>A0AAE0NFB4</accession>
<feature type="chain" id="PRO_5042062053" description="Efflux pump dotC" evidence="12">
    <location>
        <begin position="17"/>
        <end position="531"/>
    </location>
</feature>
<keyword evidence="12" id="KW-0732">Signal</keyword>
<feature type="transmembrane region" description="Helical" evidence="11">
    <location>
        <begin position="101"/>
        <end position="121"/>
    </location>
</feature>
<dbReference type="AlphaFoldDB" id="A0AAE0NFB4"/>
<dbReference type="PANTHER" id="PTHR23501">
    <property type="entry name" value="MAJOR FACILITATOR SUPERFAMILY"/>
    <property type="match status" value="1"/>
</dbReference>
<comment type="caution">
    <text evidence="14">The sequence shown here is derived from an EMBL/GenBank/DDBJ whole genome shotgun (WGS) entry which is preliminary data.</text>
</comment>
<dbReference type="PRINTS" id="PR01036">
    <property type="entry name" value="TCRTETB"/>
</dbReference>
<dbReference type="InterPro" id="IPR036259">
    <property type="entry name" value="MFS_trans_sf"/>
</dbReference>
<evidence type="ECO:0000256" key="1">
    <source>
        <dbReference type="ARBA" id="ARBA00004128"/>
    </source>
</evidence>
<evidence type="ECO:0000256" key="2">
    <source>
        <dbReference type="ARBA" id="ARBA00007520"/>
    </source>
</evidence>
<evidence type="ECO:0000256" key="3">
    <source>
        <dbReference type="ARBA" id="ARBA00022448"/>
    </source>
</evidence>
<dbReference type="Proteomes" id="UP001287356">
    <property type="component" value="Unassembled WGS sequence"/>
</dbReference>
<keyword evidence="15" id="KW-1185">Reference proteome</keyword>
<dbReference type="SUPFAM" id="SSF103473">
    <property type="entry name" value="MFS general substrate transporter"/>
    <property type="match status" value="1"/>
</dbReference>
<feature type="transmembrane region" description="Helical" evidence="11">
    <location>
        <begin position="159"/>
        <end position="180"/>
    </location>
</feature>
<dbReference type="CDD" id="cd17502">
    <property type="entry name" value="MFS_Azr1_MDR_like"/>
    <property type="match status" value="1"/>
</dbReference>
<feature type="transmembrane region" description="Helical" evidence="11">
    <location>
        <begin position="328"/>
        <end position="348"/>
    </location>
</feature>
<feature type="transmembrane region" description="Helical" evidence="11">
    <location>
        <begin position="41"/>
        <end position="60"/>
    </location>
</feature>
<reference evidence="14" key="2">
    <citation type="submission" date="2023-06" db="EMBL/GenBank/DDBJ databases">
        <authorList>
            <consortium name="Lawrence Berkeley National Laboratory"/>
            <person name="Haridas S."/>
            <person name="Hensen N."/>
            <person name="Bonometti L."/>
            <person name="Westerberg I."/>
            <person name="Brannstrom I.O."/>
            <person name="Guillou S."/>
            <person name="Cros-Aarteil S."/>
            <person name="Calhoun S."/>
            <person name="Kuo A."/>
            <person name="Mondo S."/>
            <person name="Pangilinan J."/>
            <person name="Riley R."/>
            <person name="Labutti K."/>
            <person name="Andreopoulos B."/>
            <person name="Lipzen A."/>
            <person name="Chen C."/>
            <person name="Yanf M."/>
            <person name="Daum C."/>
            <person name="Ng V."/>
            <person name="Clum A."/>
            <person name="Steindorff A."/>
            <person name="Ohm R."/>
            <person name="Martin F."/>
            <person name="Silar P."/>
            <person name="Natvig D."/>
            <person name="Lalanne C."/>
            <person name="Gautier V."/>
            <person name="Ament-Velasquez S.L."/>
            <person name="Kruys A."/>
            <person name="Hutchinson M.I."/>
            <person name="Powell A.J."/>
            <person name="Barry K."/>
            <person name="Miller A.N."/>
            <person name="Grigoriev I.V."/>
            <person name="Debuchy R."/>
            <person name="Gladieux P."/>
            <person name="Thoren M.H."/>
            <person name="Johannesson H."/>
        </authorList>
    </citation>
    <scope>NUCLEOTIDE SEQUENCE</scope>
    <source>
        <strain evidence="14">CBS 958.72</strain>
    </source>
</reference>
<reference evidence="14" key="1">
    <citation type="journal article" date="2023" name="Mol. Phylogenet. Evol.">
        <title>Genome-scale phylogeny and comparative genomics of the fungal order Sordariales.</title>
        <authorList>
            <person name="Hensen N."/>
            <person name="Bonometti L."/>
            <person name="Westerberg I."/>
            <person name="Brannstrom I.O."/>
            <person name="Guillou S."/>
            <person name="Cros-Aarteil S."/>
            <person name="Calhoun S."/>
            <person name="Haridas S."/>
            <person name="Kuo A."/>
            <person name="Mondo S."/>
            <person name="Pangilinan J."/>
            <person name="Riley R."/>
            <person name="LaButti K."/>
            <person name="Andreopoulos B."/>
            <person name="Lipzen A."/>
            <person name="Chen C."/>
            <person name="Yan M."/>
            <person name="Daum C."/>
            <person name="Ng V."/>
            <person name="Clum A."/>
            <person name="Steindorff A."/>
            <person name="Ohm R.A."/>
            <person name="Martin F."/>
            <person name="Silar P."/>
            <person name="Natvig D.O."/>
            <person name="Lalanne C."/>
            <person name="Gautier V."/>
            <person name="Ament-Velasquez S.L."/>
            <person name="Kruys A."/>
            <person name="Hutchinson M.I."/>
            <person name="Powell A.J."/>
            <person name="Barry K."/>
            <person name="Miller A.N."/>
            <person name="Grigoriev I.V."/>
            <person name="Debuchy R."/>
            <person name="Gladieux P."/>
            <person name="Hiltunen Thoren M."/>
            <person name="Johannesson H."/>
        </authorList>
    </citation>
    <scope>NUCLEOTIDE SEQUENCE</scope>
    <source>
        <strain evidence="14">CBS 958.72</strain>
    </source>
</reference>
<comment type="function">
    <text evidence="7">Efflux pump; part of the gene cluster that mediates the biosynthesis of dothistromin (DOTH), a polyketide toxin very similar in structure to the aflatoxin precursor, versicolorin B. One function of dotC may be to transport early-stage dothistromin biosynthetic intermediates from the cytoplasm into vacuoles, thereby affecting the rate of dothistromin production.</text>
</comment>
<feature type="signal peptide" evidence="12">
    <location>
        <begin position="1"/>
        <end position="16"/>
    </location>
</feature>
<evidence type="ECO:0000256" key="11">
    <source>
        <dbReference type="SAM" id="Phobius"/>
    </source>
</evidence>
<feature type="transmembrane region" description="Helical" evidence="11">
    <location>
        <begin position="133"/>
        <end position="153"/>
    </location>
</feature>
<feature type="transmembrane region" description="Helical" evidence="11">
    <location>
        <begin position="354"/>
        <end position="372"/>
    </location>
</feature>
<proteinExistence type="inferred from homology"/>
<gene>
    <name evidence="14" type="ORF">B0T24DRAFT_647678</name>
</gene>
<organism evidence="14 15">
    <name type="scientific">Lasiosphaeria ovina</name>
    <dbReference type="NCBI Taxonomy" id="92902"/>
    <lineage>
        <taxon>Eukaryota</taxon>
        <taxon>Fungi</taxon>
        <taxon>Dikarya</taxon>
        <taxon>Ascomycota</taxon>
        <taxon>Pezizomycotina</taxon>
        <taxon>Sordariomycetes</taxon>
        <taxon>Sordariomycetidae</taxon>
        <taxon>Sordariales</taxon>
        <taxon>Lasiosphaeriaceae</taxon>
        <taxon>Lasiosphaeria</taxon>
    </lineage>
</organism>
<evidence type="ECO:0000256" key="5">
    <source>
        <dbReference type="ARBA" id="ARBA00022989"/>
    </source>
</evidence>
<evidence type="ECO:0000256" key="12">
    <source>
        <dbReference type="SAM" id="SignalP"/>
    </source>
</evidence>
<feature type="region of interest" description="Disordered" evidence="10">
    <location>
        <begin position="509"/>
        <end position="531"/>
    </location>
</feature>
<evidence type="ECO:0000256" key="8">
    <source>
        <dbReference type="ARBA" id="ARBA00069956"/>
    </source>
</evidence>
<dbReference type="InterPro" id="IPR020846">
    <property type="entry name" value="MFS_dom"/>
</dbReference>
<feature type="domain" description="Major facilitator superfamily (MFS) profile" evidence="13">
    <location>
        <begin position="4"/>
        <end position="494"/>
    </location>
</feature>
<dbReference type="Pfam" id="PF07690">
    <property type="entry name" value="MFS_1"/>
    <property type="match status" value="1"/>
</dbReference>
<dbReference type="PANTHER" id="PTHR23501:SF102">
    <property type="entry name" value="DRUG TRANSPORTER, PUTATIVE (AFU_ORTHOLOGUE AFUA_3G08530)-RELATED"/>
    <property type="match status" value="1"/>
</dbReference>
<dbReference type="Gene3D" id="1.20.1250.20">
    <property type="entry name" value="MFS general substrate transporter like domains"/>
    <property type="match status" value="1"/>
</dbReference>
<dbReference type="Gene3D" id="1.20.1720.10">
    <property type="entry name" value="Multidrug resistance protein D"/>
    <property type="match status" value="1"/>
</dbReference>
<sequence>MAVIMASLCASVFVAALDITIIATATPTIAGDLASPSGYQWIGSAFILTNTASTPSWGGLSDIWGRRPVLLAAVAIFFAGSLVCALGSSFAAFIAGRAVQGLGAAGLTTLVNICVSDLFSLRDRGLYLGLTNFVWALAGAVGPVLGGVFTQQLNWRWCFWINLPISGAVFILLFFTLRLKSPKRPFRDGLRAIDWTGSLLIIGSTTMFFVGLDFGGVAYPWGSAVVVCLIVFGALVGVLFVLNEWKVAVQPVVPLRLFRRPSNVAAFTMCFCHGFVFLGAAFYLPLYFQAVLGVGPLLSGVYLIPFIVSISLSGASTGLFIQRTGKYMVLVYIGITLTALGTGLFLLLEATTNWPRIIIPQLVAGIGVGMLFEPPLLAVQAISEPRDIATATSTFGFIRSLSSAISIIVGGVTFQNRMADEARDLISALGADALSLLGGGEAATHVEAVSSLPPDQRAIAREALTRALRTVWILYTGFAVASLVAGLFLRPYTLGKDIDAAIGPLGVETGDENVDRSRSGSSRTADDRQTV</sequence>
<name>A0AAE0NFB4_9PEZI</name>
<keyword evidence="3" id="KW-0813">Transport</keyword>
<dbReference type="EMBL" id="JAULSN010000002">
    <property type="protein sequence ID" value="KAK3380449.1"/>
    <property type="molecule type" value="Genomic_DNA"/>
</dbReference>
<evidence type="ECO:0000256" key="7">
    <source>
        <dbReference type="ARBA" id="ARBA00057269"/>
    </source>
</evidence>
<dbReference type="FunFam" id="1.20.1720.10:FF:000014">
    <property type="entry name" value="MFS drug transporter, putative"/>
    <property type="match status" value="1"/>
</dbReference>
<dbReference type="InterPro" id="IPR011701">
    <property type="entry name" value="MFS"/>
</dbReference>
<feature type="transmembrane region" description="Helical" evidence="11">
    <location>
        <begin position="300"/>
        <end position="321"/>
    </location>
</feature>
<evidence type="ECO:0000313" key="14">
    <source>
        <dbReference type="EMBL" id="KAK3380449.1"/>
    </source>
</evidence>
<feature type="compositionally biased region" description="Basic and acidic residues" evidence="10">
    <location>
        <begin position="513"/>
        <end position="531"/>
    </location>
</feature>
<feature type="transmembrane region" description="Helical" evidence="11">
    <location>
        <begin position="471"/>
        <end position="489"/>
    </location>
</feature>
<evidence type="ECO:0000256" key="4">
    <source>
        <dbReference type="ARBA" id="ARBA00022692"/>
    </source>
</evidence>
<keyword evidence="4 11" id="KW-0812">Transmembrane</keyword>
<feature type="transmembrane region" description="Helical" evidence="11">
    <location>
        <begin position="69"/>
        <end position="95"/>
    </location>
</feature>
<evidence type="ECO:0000256" key="10">
    <source>
        <dbReference type="SAM" id="MobiDB-lite"/>
    </source>
</evidence>
<feature type="transmembrane region" description="Helical" evidence="11">
    <location>
        <begin position="263"/>
        <end position="288"/>
    </location>
</feature>
<comment type="subcellular location">
    <subcellularLocation>
        <location evidence="1">Vacuole membrane</location>
        <topology evidence="1">Multi-pass membrane protein</topology>
    </subcellularLocation>
</comment>
<protein>
    <recommendedName>
        <fullName evidence="8">Efflux pump dotC</fullName>
    </recommendedName>
    <alternativeName>
        <fullName evidence="9">Dothistromin biosynthesis protein C</fullName>
    </alternativeName>
</protein>
<dbReference type="GO" id="GO:0005886">
    <property type="term" value="C:plasma membrane"/>
    <property type="evidence" value="ECO:0007669"/>
    <property type="project" value="TreeGrafter"/>
</dbReference>
<evidence type="ECO:0000256" key="6">
    <source>
        <dbReference type="ARBA" id="ARBA00023136"/>
    </source>
</evidence>
<dbReference type="PROSITE" id="PS50850">
    <property type="entry name" value="MFS"/>
    <property type="match status" value="1"/>
</dbReference>
<keyword evidence="5 11" id="KW-1133">Transmembrane helix</keyword>
<keyword evidence="6 11" id="KW-0472">Membrane</keyword>
<evidence type="ECO:0000259" key="13">
    <source>
        <dbReference type="PROSITE" id="PS50850"/>
    </source>
</evidence>
<evidence type="ECO:0000256" key="9">
    <source>
        <dbReference type="ARBA" id="ARBA00083178"/>
    </source>
</evidence>